<evidence type="ECO:0000256" key="2">
    <source>
        <dbReference type="SAM" id="MobiDB-lite"/>
    </source>
</evidence>
<feature type="region of interest" description="Disordered" evidence="2">
    <location>
        <begin position="310"/>
        <end position="342"/>
    </location>
</feature>
<dbReference type="EMBL" id="JACBKZ010000015">
    <property type="protein sequence ID" value="KAF5931376.1"/>
    <property type="molecule type" value="Genomic_DNA"/>
</dbReference>
<dbReference type="InterPro" id="IPR001841">
    <property type="entry name" value="Znf_RING"/>
</dbReference>
<keyword evidence="1" id="KW-0862">Zinc</keyword>
<feature type="compositionally biased region" description="Low complexity" evidence="2">
    <location>
        <begin position="381"/>
        <end position="393"/>
    </location>
</feature>
<keyword evidence="5" id="KW-1185">Reference proteome</keyword>
<sequence>MLGSEDNDPNGDNKSSSSFDLPSSVACSICLDLVTDNGDRSRAKLQCGHEFHLDCIGSAFNMKGAMQCPNCRKVERGRWLYASGSACSFPEFSMDEWIPDEDPYELSYSEMVSARPVFTSPFSRLAFIGVRSVDWHECTHLLNHNLQRQHALFAEHTAASPVAHSYVAYFRPLPSASSNTNESEDPNFNHHWNGISGHNEIFTAHGFPVIDVQYQTWGHHSHPFSTSSAHSNSTDQASVPPPTLRSSRGEYDAMTRSGSFAHPFPYSHGNNRPHERIQTSHAIHHQQHLSNPTGIPSPAIPGVRRFNGPRGLPPLVPPTSQSDHTGGFFIFPPPPGSSGQNLHEAENSLLNRIHVWERDRSSHLPVNSFDRDSGRGSFHHSASGSDSGNSSASFWHNRH</sequence>
<keyword evidence="1" id="KW-0863">Zinc-finger</keyword>
<dbReference type="InterPro" id="IPR044274">
    <property type="entry name" value="RFI2"/>
</dbReference>
<dbReference type="SUPFAM" id="SSF57850">
    <property type="entry name" value="RING/U-box"/>
    <property type="match status" value="1"/>
</dbReference>
<dbReference type="PANTHER" id="PTHR46798:SF5">
    <property type="entry name" value="E3 UBIQUITIN-PROTEIN LIGASE RFI2"/>
    <property type="match status" value="1"/>
</dbReference>
<dbReference type="AlphaFoldDB" id="A0A7J7FWL4"/>
<feature type="compositionally biased region" description="Polar residues" evidence="2">
    <location>
        <begin position="221"/>
        <end position="237"/>
    </location>
</feature>
<reference evidence="4 5" key="2">
    <citation type="submission" date="2020-07" db="EMBL/GenBank/DDBJ databases">
        <title>Genome assembly of wild tea tree DASZ reveals pedigree and selection history of tea varieties.</title>
        <authorList>
            <person name="Zhang W."/>
        </authorList>
    </citation>
    <scope>NUCLEOTIDE SEQUENCE [LARGE SCALE GENOMIC DNA]</scope>
    <source>
        <strain evidence="5">cv. G240</strain>
        <tissue evidence="4">Leaf</tissue>
    </source>
</reference>
<evidence type="ECO:0000313" key="5">
    <source>
        <dbReference type="Proteomes" id="UP000593564"/>
    </source>
</evidence>
<dbReference type="SMART" id="SM00184">
    <property type="entry name" value="RING"/>
    <property type="match status" value="1"/>
</dbReference>
<feature type="domain" description="RING-type" evidence="3">
    <location>
        <begin position="27"/>
        <end position="72"/>
    </location>
</feature>
<feature type="compositionally biased region" description="Polar residues" evidence="2">
    <location>
        <begin position="10"/>
        <end position="20"/>
    </location>
</feature>
<reference evidence="5" key="1">
    <citation type="journal article" date="2020" name="Nat. Commun.">
        <title>Genome assembly of wild tea tree DASZ reveals pedigree and selection history of tea varieties.</title>
        <authorList>
            <person name="Zhang W."/>
            <person name="Zhang Y."/>
            <person name="Qiu H."/>
            <person name="Guo Y."/>
            <person name="Wan H."/>
            <person name="Zhang X."/>
            <person name="Scossa F."/>
            <person name="Alseekh S."/>
            <person name="Zhang Q."/>
            <person name="Wang P."/>
            <person name="Xu L."/>
            <person name="Schmidt M.H."/>
            <person name="Jia X."/>
            <person name="Li D."/>
            <person name="Zhu A."/>
            <person name="Guo F."/>
            <person name="Chen W."/>
            <person name="Ni D."/>
            <person name="Usadel B."/>
            <person name="Fernie A.R."/>
            <person name="Wen W."/>
        </authorList>
    </citation>
    <scope>NUCLEOTIDE SEQUENCE [LARGE SCALE GENOMIC DNA]</scope>
    <source>
        <strain evidence="5">cv. G240</strain>
    </source>
</reference>
<dbReference type="Gene3D" id="3.30.40.10">
    <property type="entry name" value="Zinc/RING finger domain, C3HC4 (zinc finger)"/>
    <property type="match status" value="1"/>
</dbReference>
<evidence type="ECO:0000259" key="3">
    <source>
        <dbReference type="PROSITE" id="PS50089"/>
    </source>
</evidence>
<accession>A0A7J7FWL4</accession>
<feature type="region of interest" description="Disordered" evidence="2">
    <location>
        <begin position="364"/>
        <end position="399"/>
    </location>
</feature>
<proteinExistence type="predicted"/>
<feature type="region of interest" description="Disordered" evidence="2">
    <location>
        <begin position="221"/>
        <end position="249"/>
    </location>
</feature>
<dbReference type="InterPro" id="IPR013083">
    <property type="entry name" value="Znf_RING/FYVE/PHD"/>
</dbReference>
<evidence type="ECO:0000256" key="1">
    <source>
        <dbReference type="PROSITE-ProRule" id="PRU00175"/>
    </source>
</evidence>
<dbReference type="PROSITE" id="PS50089">
    <property type="entry name" value="ZF_RING_2"/>
    <property type="match status" value="1"/>
</dbReference>
<gene>
    <name evidence="4" type="ORF">HYC85_032249</name>
</gene>
<dbReference type="PANTHER" id="PTHR46798">
    <property type="entry name" value="OS09G0511500 PROTEIN"/>
    <property type="match status" value="1"/>
</dbReference>
<dbReference type="Pfam" id="PF13639">
    <property type="entry name" value="zf-RING_2"/>
    <property type="match status" value="1"/>
</dbReference>
<organism evidence="4 5">
    <name type="scientific">Camellia sinensis</name>
    <name type="common">Tea plant</name>
    <name type="synonym">Thea sinensis</name>
    <dbReference type="NCBI Taxonomy" id="4442"/>
    <lineage>
        <taxon>Eukaryota</taxon>
        <taxon>Viridiplantae</taxon>
        <taxon>Streptophyta</taxon>
        <taxon>Embryophyta</taxon>
        <taxon>Tracheophyta</taxon>
        <taxon>Spermatophyta</taxon>
        <taxon>Magnoliopsida</taxon>
        <taxon>eudicotyledons</taxon>
        <taxon>Gunneridae</taxon>
        <taxon>Pentapetalae</taxon>
        <taxon>asterids</taxon>
        <taxon>Ericales</taxon>
        <taxon>Theaceae</taxon>
        <taxon>Camellia</taxon>
    </lineage>
</organism>
<comment type="caution">
    <text evidence="4">The sequence shown here is derived from an EMBL/GenBank/DDBJ whole genome shotgun (WGS) entry which is preliminary data.</text>
</comment>
<protein>
    <recommendedName>
        <fullName evidence="3">RING-type domain-containing protein</fullName>
    </recommendedName>
</protein>
<dbReference type="Proteomes" id="UP000593564">
    <property type="component" value="Unassembled WGS sequence"/>
</dbReference>
<feature type="region of interest" description="Disordered" evidence="2">
    <location>
        <begin position="1"/>
        <end position="20"/>
    </location>
</feature>
<keyword evidence="1" id="KW-0479">Metal-binding</keyword>
<evidence type="ECO:0000313" key="4">
    <source>
        <dbReference type="EMBL" id="KAF5931376.1"/>
    </source>
</evidence>
<dbReference type="GO" id="GO:0004842">
    <property type="term" value="F:ubiquitin-protein transferase activity"/>
    <property type="evidence" value="ECO:0007669"/>
    <property type="project" value="InterPro"/>
</dbReference>
<dbReference type="GO" id="GO:0008270">
    <property type="term" value="F:zinc ion binding"/>
    <property type="evidence" value="ECO:0007669"/>
    <property type="project" value="UniProtKB-KW"/>
</dbReference>
<name>A0A7J7FWL4_CAMSI</name>